<dbReference type="Pfam" id="PF19263">
    <property type="entry name" value="DUF5906"/>
    <property type="match status" value="1"/>
</dbReference>
<accession>A0A1C3ETR2</accession>
<dbReference type="RefSeq" id="WP_068845242.1">
    <property type="nucleotide sequence ID" value="NZ_LYDR01000004.1"/>
</dbReference>
<keyword evidence="1" id="KW-0547">Nucleotide-binding</keyword>
<dbReference type="EMBL" id="LYDR01000004">
    <property type="protein sequence ID" value="ODA36727.1"/>
    <property type="molecule type" value="Genomic_DNA"/>
</dbReference>
<proteinExistence type="predicted"/>
<dbReference type="SMART" id="SM00885">
    <property type="entry name" value="D5_N"/>
    <property type="match status" value="1"/>
</dbReference>
<evidence type="ECO:0000313" key="6">
    <source>
        <dbReference type="EMBL" id="ODA36727.1"/>
    </source>
</evidence>
<dbReference type="NCBIfam" id="TIGR01613">
    <property type="entry name" value="primase_Cterm"/>
    <property type="match status" value="1"/>
</dbReference>
<dbReference type="PANTHER" id="PTHR35372:SF2">
    <property type="entry name" value="SF3 HELICASE DOMAIN-CONTAINING PROTEIN"/>
    <property type="match status" value="1"/>
</dbReference>
<protein>
    <recommendedName>
        <fullName evidence="5">SF3 helicase domain-containing protein</fullName>
    </recommendedName>
</protein>
<comment type="caution">
    <text evidence="6">The sequence shown here is derived from an EMBL/GenBank/DDBJ whole genome shotgun (WGS) entry which is preliminary data.</text>
</comment>
<gene>
    <name evidence="6" type="ORF">A6X21_15400</name>
</gene>
<keyword evidence="2" id="KW-0378">Hydrolase</keyword>
<dbReference type="Proteomes" id="UP000094828">
    <property type="component" value="Unassembled WGS sequence"/>
</dbReference>
<dbReference type="Gene3D" id="3.40.1360.10">
    <property type="match status" value="1"/>
</dbReference>
<dbReference type="Pfam" id="PF08706">
    <property type="entry name" value="D5_N"/>
    <property type="match status" value="1"/>
</dbReference>
<dbReference type="Gene3D" id="3.40.50.300">
    <property type="entry name" value="P-loop containing nucleotide triphosphate hydrolases"/>
    <property type="match status" value="1"/>
</dbReference>
<dbReference type="GO" id="GO:0016787">
    <property type="term" value="F:hydrolase activity"/>
    <property type="evidence" value="ECO:0007669"/>
    <property type="project" value="UniProtKB-KW"/>
</dbReference>
<dbReference type="STRING" id="1841610.A6X21_15400"/>
<keyword evidence="3" id="KW-0067">ATP-binding</keyword>
<dbReference type="PANTHER" id="PTHR35372">
    <property type="entry name" value="ATP BINDING PROTEIN-RELATED"/>
    <property type="match status" value="1"/>
</dbReference>
<reference evidence="6 7" key="1">
    <citation type="submission" date="2016-05" db="EMBL/GenBank/DDBJ databases">
        <title>Genomic and physiological characterization of Planctopirus sp. isolated from fresh water lake.</title>
        <authorList>
            <person name="Subhash Y."/>
            <person name="Ramana C."/>
        </authorList>
    </citation>
    <scope>NUCLEOTIDE SEQUENCE [LARGE SCALE GENOMIC DNA]</scope>
    <source>
        <strain evidence="6 7">JC280</strain>
    </source>
</reference>
<dbReference type="InterPro" id="IPR034154">
    <property type="entry name" value="TOPRIM_DnaG/twinkle"/>
</dbReference>
<evidence type="ECO:0000313" key="7">
    <source>
        <dbReference type="Proteomes" id="UP000094828"/>
    </source>
</evidence>
<dbReference type="AlphaFoldDB" id="A0A1C3ETR2"/>
<feature type="domain" description="SF3 helicase" evidence="5">
    <location>
        <begin position="491"/>
        <end position="651"/>
    </location>
</feature>
<name>A0A1C3ETR2_9PLAN</name>
<evidence type="ECO:0000256" key="1">
    <source>
        <dbReference type="ARBA" id="ARBA00022741"/>
    </source>
</evidence>
<dbReference type="InterPro" id="IPR051620">
    <property type="entry name" value="ORF904-like_C"/>
</dbReference>
<organism evidence="6 7">
    <name type="scientific">Planctopirus hydrillae</name>
    <dbReference type="NCBI Taxonomy" id="1841610"/>
    <lineage>
        <taxon>Bacteria</taxon>
        <taxon>Pseudomonadati</taxon>
        <taxon>Planctomycetota</taxon>
        <taxon>Planctomycetia</taxon>
        <taxon>Planctomycetales</taxon>
        <taxon>Planctomycetaceae</taxon>
        <taxon>Planctopirus</taxon>
    </lineage>
</organism>
<dbReference type="InterPro" id="IPR014015">
    <property type="entry name" value="Helicase_SF3_DNA-vir"/>
</dbReference>
<dbReference type="InterPro" id="IPR006500">
    <property type="entry name" value="Helicase_put_C_phage/plasmid"/>
</dbReference>
<dbReference type="InterPro" id="IPR045455">
    <property type="entry name" value="NrS-1_pol-like_helicase"/>
</dbReference>
<evidence type="ECO:0000259" key="5">
    <source>
        <dbReference type="PROSITE" id="PS51206"/>
    </source>
</evidence>
<dbReference type="PROSITE" id="PS51206">
    <property type="entry name" value="SF3_HELICASE_1"/>
    <property type="match status" value="1"/>
</dbReference>
<dbReference type="OrthoDB" id="288091at2"/>
<feature type="region of interest" description="Disordered" evidence="4">
    <location>
        <begin position="70"/>
        <end position="90"/>
    </location>
</feature>
<dbReference type="SUPFAM" id="SSF52540">
    <property type="entry name" value="P-loop containing nucleoside triphosphate hydrolases"/>
    <property type="match status" value="1"/>
</dbReference>
<keyword evidence="7" id="KW-1185">Reference proteome</keyword>
<dbReference type="InterPro" id="IPR027417">
    <property type="entry name" value="P-loop_NTPase"/>
</dbReference>
<sequence length="790" mass="87695">MPKPPLSLEDFEQLVHGQNGKARCPAHDDQQSSLTYSRGNKGGIVVKCHAGCEFKAIVAALDLHPSQLMPPQNSRLPGIRKSGSKPSVKQRRGGFAKIETAQQALAEQFQGEKPANHWPYHDAAGNLVGQVARWNTPGGGKEIRPLALIDGRWHVAAMPEPRSLYRLPEVVNAETVWIVEGEKAADALRSLKLVATTSAGGAKAANKSDWGALTGKNVNIWPDHDEPGEKYAADVASYLLALDPPATVRIVRPFSGNPDAAKGDDAFDWIERQRKANPDTMPGDLRKQLETMAETQTAFVATATDGADSTVYDLIRNADQYPGVSAEYGQTHAANGIRFHLRYKEQAMFITQWDKWYVWDGTRWKMDSGNCQVERLAAEMAASLFDEAGAISEAEPDKRAISFAKSSSNSSGINATVRHARGLLSVSFDELDNHPYLLNCSNGIVDLRTGGISPHDRKLLITQLCPIAFRPDATAPRFLRFVEEIFPNHPDVPGYIQRLVGYCLTGDGKEHIFPVWQGEGSNGKSTLAEVLRFTFGDDYSAQIPASTLLVKHGESHPTELTVFHKKRLVIASETPEGATLNESMVKQITGGDTITARRMREDFWEFKPTHKTILLTNPKPRIKGTDNAIWRRVQMIPFTRTFSNEEKDASLPDELKGEAEGILAWAVQGCRDWQEHGLQPPEVICEATQSYRHDENIVGRFIEERCLTGQNVYRVTFANLYEDYRKWASKNGEAEISGKAFSGKLKALGFEPARTREARWYTGLTLKPDYESAFEDDDSESSPVEEFQFS</sequence>
<evidence type="ECO:0000256" key="2">
    <source>
        <dbReference type="ARBA" id="ARBA00022801"/>
    </source>
</evidence>
<dbReference type="GO" id="GO:0005524">
    <property type="term" value="F:ATP binding"/>
    <property type="evidence" value="ECO:0007669"/>
    <property type="project" value="UniProtKB-KW"/>
</dbReference>
<evidence type="ECO:0000256" key="4">
    <source>
        <dbReference type="SAM" id="MobiDB-lite"/>
    </source>
</evidence>
<evidence type="ECO:0000256" key="3">
    <source>
        <dbReference type="ARBA" id="ARBA00022840"/>
    </source>
</evidence>
<dbReference type="InterPro" id="IPR014818">
    <property type="entry name" value="Phage/plasmid_primase_P4_C"/>
</dbReference>
<dbReference type="CDD" id="cd01029">
    <property type="entry name" value="TOPRIM_primases"/>
    <property type="match status" value="1"/>
</dbReference>